<name>B4MKA0_DROWI</name>
<dbReference type="PRINTS" id="PR00947">
    <property type="entry name" value="CUTICLE"/>
</dbReference>
<organism evidence="4 5">
    <name type="scientific">Drosophila willistoni</name>
    <name type="common">Fruit fly</name>
    <dbReference type="NCBI Taxonomy" id="7260"/>
    <lineage>
        <taxon>Eukaryota</taxon>
        <taxon>Metazoa</taxon>
        <taxon>Ecdysozoa</taxon>
        <taxon>Arthropoda</taxon>
        <taxon>Hexapoda</taxon>
        <taxon>Insecta</taxon>
        <taxon>Pterygota</taxon>
        <taxon>Neoptera</taxon>
        <taxon>Endopterygota</taxon>
        <taxon>Diptera</taxon>
        <taxon>Brachycera</taxon>
        <taxon>Muscomorpha</taxon>
        <taxon>Ephydroidea</taxon>
        <taxon>Drosophilidae</taxon>
        <taxon>Drosophila</taxon>
        <taxon>Sophophora</taxon>
    </lineage>
</organism>
<dbReference type="AlphaFoldDB" id="B4MKA0"/>
<reference evidence="4 5" key="1">
    <citation type="journal article" date="2007" name="Nature">
        <title>Evolution of genes and genomes on the Drosophila phylogeny.</title>
        <authorList>
            <consortium name="Drosophila 12 Genomes Consortium"/>
            <person name="Clark A.G."/>
            <person name="Eisen M.B."/>
            <person name="Smith D.R."/>
            <person name="Bergman C.M."/>
            <person name="Oliver B."/>
            <person name="Markow T.A."/>
            <person name="Kaufman T.C."/>
            <person name="Kellis M."/>
            <person name="Gelbart W."/>
            <person name="Iyer V.N."/>
            <person name="Pollard D.A."/>
            <person name="Sackton T.B."/>
            <person name="Larracuente A.M."/>
            <person name="Singh N.D."/>
            <person name="Abad J.P."/>
            <person name="Abt D.N."/>
            <person name="Adryan B."/>
            <person name="Aguade M."/>
            <person name="Akashi H."/>
            <person name="Anderson W.W."/>
            <person name="Aquadro C.F."/>
            <person name="Ardell D.H."/>
            <person name="Arguello R."/>
            <person name="Artieri C.G."/>
            <person name="Barbash D.A."/>
            <person name="Barker D."/>
            <person name="Barsanti P."/>
            <person name="Batterham P."/>
            <person name="Batzoglou S."/>
            <person name="Begun D."/>
            <person name="Bhutkar A."/>
            <person name="Blanco E."/>
            <person name="Bosak S.A."/>
            <person name="Bradley R.K."/>
            <person name="Brand A.D."/>
            <person name="Brent M.R."/>
            <person name="Brooks A.N."/>
            <person name="Brown R.H."/>
            <person name="Butlin R.K."/>
            <person name="Caggese C."/>
            <person name="Calvi B.R."/>
            <person name="Bernardo de Carvalho A."/>
            <person name="Caspi A."/>
            <person name="Castrezana S."/>
            <person name="Celniker S.E."/>
            <person name="Chang J.L."/>
            <person name="Chapple C."/>
            <person name="Chatterji S."/>
            <person name="Chinwalla A."/>
            <person name="Civetta A."/>
            <person name="Clifton S.W."/>
            <person name="Comeron J.M."/>
            <person name="Costello J.C."/>
            <person name="Coyne J.A."/>
            <person name="Daub J."/>
            <person name="David R.G."/>
            <person name="Delcher A.L."/>
            <person name="Delehaunty K."/>
            <person name="Do C.B."/>
            <person name="Ebling H."/>
            <person name="Edwards K."/>
            <person name="Eickbush T."/>
            <person name="Evans J.D."/>
            <person name="Filipski A."/>
            <person name="Findeiss S."/>
            <person name="Freyhult E."/>
            <person name="Fulton L."/>
            <person name="Fulton R."/>
            <person name="Garcia A.C."/>
            <person name="Gardiner A."/>
            <person name="Garfield D.A."/>
            <person name="Garvin B.E."/>
            <person name="Gibson G."/>
            <person name="Gilbert D."/>
            <person name="Gnerre S."/>
            <person name="Godfrey J."/>
            <person name="Good R."/>
            <person name="Gotea V."/>
            <person name="Gravely B."/>
            <person name="Greenberg A.J."/>
            <person name="Griffiths-Jones S."/>
            <person name="Gross S."/>
            <person name="Guigo R."/>
            <person name="Gustafson E.A."/>
            <person name="Haerty W."/>
            <person name="Hahn M.W."/>
            <person name="Halligan D.L."/>
            <person name="Halpern A.L."/>
            <person name="Halter G.M."/>
            <person name="Han M.V."/>
            <person name="Heger A."/>
            <person name="Hillier L."/>
            <person name="Hinrichs A.S."/>
            <person name="Holmes I."/>
            <person name="Hoskins R.A."/>
            <person name="Hubisz M.J."/>
            <person name="Hultmark D."/>
            <person name="Huntley M.A."/>
            <person name="Jaffe D.B."/>
            <person name="Jagadeeshan S."/>
            <person name="Jeck W.R."/>
            <person name="Johnson J."/>
            <person name="Jones C.D."/>
            <person name="Jordan W.C."/>
            <person name="Karpen G.H."/>
            <person name="Kataoka E."/>
            <person name="Keightley P.D."/>
            <person name="Kheradpour P."/>
            <person name="Kirkness E.F."/>
            <person name="Koerich L.B."/>
            <person name="Kristiansen K."/>
            <person name="Kudrna D."/>
            <person name="Kulathinal R.J."/>
            <person name="Kumar S."/>
            <person name="Kwok R."/>
            <person name="Lander E."/>
            <person name="Langley C.H."/>
            <person name="Lapoint R."/>
            <person name="Lazzaro B.P."/>
            <person name="Lee S.J."/>
            <person name="Levesque L."/>
            <person name="Li R."/>
            <person name="Lin C.F."/>
            <person name="Lin M.F."/>
            <person name="Lindblad-Toh K."/>
            <person name="Llopart A."/>
            <person name="Long M."/>
            <person name="Low L."/>
            <person name="Lozovsky E."/>
            <person name="Lu J."/>
            <person name="Luo M."/>
            <person name="Machado C.A."/>
            <person name="Makalowski W."/>
            <person name="Marzo M."/>
            <person name="Matsuda M."/>
            <person name="Matzkin L."/>
            <person name="McAllister B."/>
            <person name="McBride C.S."/>
            <person name="McKernan B."/>
            <person name="McKernan K."/>
            <person name="Mendez-Lago M."/>
            <person name="Minx P."/>
            <person name="Mollenhauer M.U."/>
            <person name="Montooth K."/>
            <person name="Mount S.M."/>
            <person name="Mu X."/>
            <person name="Myers E."/>
            <person name="Negre B."/>
            <person name="Newfeld S."/>
            <person name="Nielsen R."/>
            <person name="Noor M.A."/>
            <person name="O'Grady P."/>
            <person name="Pachter L."/>
            <person name="Papaceit M."/>
            <person name="Parisi M.J."/>
            <person name="Parisi M."/>
            <person name="Parts L."/>
            <person name="Pedersen J.S."/>
            <person name="Pesole G."/>
            <person name="Phillippy A.M."/>
            <person name="Ponting C.P."/>
            <person name="Pop M."/>
            <person name="Porcelli D."/>
            <person name="Powell J.R."/>
            <person name="Prohaska S."/>
            <person name="Pruitt K."/>
            <person name="Puig M."/>
            <person name="Quesneville H."/>
            <person name="Ram K.R."/>
            <person name="Rand D."/>
            <person name="Rasmussen M.D."/>
            <person name="Reed L.K."/>
            <person name="Reenan R."/>
            <person name="Reily A."/>
            <person name="Remington K.A."/>
            <person name="Rieger T.T."/>
            <person name="Ritchie M.G."/>
            <person name="Robin C."/>
            <person name="Rogers Y.H."/>
            <person name="Rohde C."/>
            <person name="Rozas J."/>
            <person name="Rubenfield M.J."/>
            <person name="Ruiz A."/>
            <person name="Russo S."/>
            <person name="Salzberg S.L."/>
            <person name="Sanchez-Gracia A."/>
            <person name="Saranga D.J."/>
            <person name="Sato H."/>
            <person name="Schaeffer S.W."/>
            <person name="Schatz M.C."/>
            <person name="Schlenke T."/>
            <person name="Schwartz R."/>
            <person name="Segarra C."/>
            <person name="Singh R.S."/>
            <person name="Sirot L."/>
            <person name="Sirota M."/>
            <person name="Sisneros N.B."/>
            <person name="Smith C.D."/>
            <person name="Smith T.F."/>
            <person name="Spieth J."/>
            <person name="Stage D.E."/>
            <person name="Stark A."/>
            <person name="Stephan W."/>
            <person name="Strausberg R.L."/>
            <person name="Strempel S."/>
            <person name="Sturgill D."/>
            <person name="Sutton G."/>
            <person name="Sutton G.G."/>
            <person name="Tao W."/>
            <person name="Teichmann S."/>
            <person name="Tobari Y.N."/>
            <person name="Tomimura Y."/>
            <person name="Tsolas J.M."/>
            <person name="Valente V.L."/>
            <person name="Venter E."/>
            <person name="Venter J.C."/>
            <person name="Vicario S."/>
            <person name="Vieira F.G."/>
            <person name="Vilella A.J."/>
            <person name="Villasante A."/>
            <person name="Walenz B."/>
            <person name="Wang J."/>
            <person name="Wasserman M."/>
            <person name="Watts T."/>
            <person name="Wilson D."/>
            <person name="Wilson R.K."/>
            <person name="Wing R.A."/>
            <person name="Wolfner M.F."/>
            <person name="Wong A."/>
            <person name="Wong G.K."/>
            <person name="Wu C.I."/>
            <person name="Wu G."/>
            <person name="Yamamoto D."/>
            <person name="Yang H.P."/>
            <person name="Yang S.P."/>
            <person name="Yorke J.A."/>
            <person name="Yoshida K."/>
            <person name="Zdobnov E."/>
            <person name="Zhang P."/>
            <person name="Zhang Y."/>
            <person name="Zimin A.V."/>
            <person name="Baldwin J."/>
            <person name="Abdouelleil A."/>
            <person name="Abdulkadir J."/>
            <person name="Abebe A."/>
            <person name="Abera B."/>
            <person name="Abreu J."/>
            <person name="Acer S.C."/>
            <person name="Aftuck L."/>
            <person name="Alexander A."/>
            <person name="An P."/>
            <person name="Anderson E."/>
            <person name="Anderson S."/>
            <person name="Arachi H."/>
            <person name="Azer M."/>
            <person name="Bachantsang P."/>
            <person name="Barry A."/>
            <person name="Bayul T."/>
            <person name="Berlin A."/>
            <person name="Bessette D."/>
            <person name="Bloom T."/>
            <person name="Blye J."/>
            <person name="Boguslavskiy L."/>
            <person name="Bonnet C."/>
            <person name="Boukhgalter B."/>
            <person name="Bourzgui I."/>
            <person name="Brown A."/>
            <person name="Cahill P."/>
            <person name="Channer S."/>
            <person name="Cheshatsang Y."/>
            <person name="Chuda L."/>
            <person name="Citroen M."/>
            <person name="Collymore A."/>
            <person name="Cooke P."/>
            <person name="Costello M."/>
            <person name="D'Aco K."/>
            <person name="Daza R."/>
            <person name="De Haan G."/>
            <person name="DeGray S."/>
            <person name="DeMaso C."/>
            <person name="Dhargay N."/>
            <person name="Dooley K."/>
            <person name="Dooley E."/>
            <person name="Doricent M."/>
            <person name="Dorje P."/>
            <person name="Dorjee K."/>
            <person name="Dupes A."/>
            <person name="Elong R."/>
            <person name="Falk J."/>
            <person name="Farina A."/>
            <person name="Faro S."/>
            <person name="Ferguson D."/>
            <person name="Fisher S."/>
            <person name="Foley C.D."/>
            <person name="Franke A."/>
            <person name="Friedrich D."/>
            <person name="Gadbois L."/>
            <person name="Gearin G."/>
            <person name="Gearin C.R."/>
            <person name="Giannoukos G."/>
            <person name="Goode T."/>
            <person name="Graham J."/>
            <person name="Grandbois E."/>
            <person name="Grewal S."/>
            <person name="Gyaltsen K."/>
            <person name="Hafez N."/>
            <person name="Hagos B."/>
            <person name="Hall J."/>
            <person name="Henson C."/>
            <person name="Hollinger A."/>
            <person name="Honan T."/>
            <person name="Huard M.D."/>
            <person name="Hughes L."/>
            <person name="Hurhula B."/>
            <person name="Husby M.E."/>
            <person name="Kamat A."/>
            <person name="Kanga B."/>
            <person name="Kashin S."/>
            <person name="Khazanovich D."/>
            <person name="Kisner P."/>
            <person name="Lance K."/>
            <person name="Lara M."/>
            <person name="Lee W."/>
            <person name="Lennon N."/>
            <person name="Letendre F."/>
            <person name="LeVine R."/>
            <person name="Lipovsky A."/>
            <person name="Liu X."/>
            <person name="Liu J."/>
            <person name="Liu S."/>
            <person name="Lokyitsang T."/>
            <person name="Lokyitsang Y."/>
            <person name="Lubonja R."/>
            <person name="Lui A."/>
            <person name="MacDonald P."/>
            <person name="Magnisalis V."/>
            <person name="Maru K."/>
            <person name="Matthews C."/>
            <person name="McCusker W."/>
            <person name="McDonough S."/>
            <person name="Mehta T."/>
            <person name="Meldrim J."/>
            <person name="Meneus L."/>
            <person name="Mihai O."/>
            <person name="Mihalev A."/>
            <person name="Mihova T."/>
            <person name="Mittelman R."/>
            <person name="Mlenga V."/>
            <person name="Montmayeur A."/>
            <person name="Mulrain L."/>
            <person name="Navidi A."/>
            <person name="Naylor J."/>
            <person name="Negash T."/>
            <person name="Nguyen T."/>
            <person name="Nguyen N."/>
            <person name="Nicol R."/>
            <person name="Norbu C."/>
            <person name="Norbu N."/>
            <person name="Novod N."/>
            <person name="O'Neill B."/>
            <person name="Osman S."/>
            <person name="Markiewicz E."/>
            <person name="Oyono O.L."/>
            <person name="Patti C."/>
            <person name="Phunkhang P."/>
            <person name="Pierre F."/>
            <person name="Priest M."/>
            <person name="Raghuraman S."/>
            <person name="Rege F."/>
            <person name="Reyes R."/>
            <person name="Rise C."/>
            <person name="Rogov P."/>
            <person name="Ross K."/>
            <person name="Ryan E."/>
            <person name="Settipalli S."/>
            <person name="Shea T."/>
            <person name="Sherpa N."/>
            <person name="Shi L."/>
            <person name="Shih D."/>
            <person name="Sparrow T."/>
            <person name="Spaulding J."/>
            <person name="Stalker J."/>
            <person name="Stange-Thomann N."/>
            <person name="Stavropoulos S."/>
            <person name="Stone C."/>
            <person name="Strader C."/>
            <person name="Tesfaye S."/>
            <person name="Thomson T."/>
            <person name="Thoulutsang Y."/>
            <person name="Thoulutsang D."/>
            <person name="Topham K."/>
            <person name="Topping I."/>
            <person name="Tsamla T."/>
            <person name="Vassiliev H."/>
            <person name="Vo A."/>
            <person name="Wangchuk T."/>
            <person name="Wangdi T."/>
            <person name="Weiand M."/>
            <person name="Wilkinson J."/>
            <person name="Wilson A."/>
            <person name="Yadav S."/>
            <person name="Young G."/>
            <person name="Yu Q."/>
            <person name="Zembek L."/>
            <person name="Zhong D."/>
            <person name="Zimmer A."/>
            <person name="Zwirko Z."/>
            <person name="Jaffe D.B."/>
            <person name="Alvarez P."/>
            <person name="Brockman W."/>
            <person name="Butler J."/>
            <person name="Chin C."/>
            <person name="Gnerre S."/>
            <person name="Grabherr M."/>
            <person name="Kleber M."/>
            <person name="Mauceli E."/>
            <person name="MacCallum I."/>
        </authorList>
    </citation>
    <scope>NUCLEOTIDE SEQUENCE [LARGE SCALE GENOMIC DNA]</scope>
    <source>
        <strain evidence="5">Tucson 14030-0811.24</strain>
    </source>
</reference>
<keyword evidence="3" id="KW-0732">Signal</keyword>
<evidence type="ECO:0000256" key="3">
    <source>
        <dbReference type="SAM" id="SignalP"/>
    </source>
</evidence>
<evidence type="ECO:0000256" key="2">
    <source>
        <dbReference type="PROSITE-ProRule" id="PRU00497"/>
    </source>
</evidence>
<dbReference type="PROSITE" id="PS00233">
    <property type="entry name" value="CHIT_BIND_RR_1"/>
    <property type="match status" value="1"/>
</dbReference>
<dbReference type="PROSITE" id="PS51155">
    <property type="entry name" value="CHIT_BIND_RR_2"/>
    <property type="match status" value="2"/>
</dbReference>
<dbReference type="GO" id="GO:0062129">
    <property type="term" value="C:chitin-based extracellular matrix"/>
    <property type="evidence" value="ECO:0007669"/>
    <property type="project" value="TreeGrafter"/>
</dbReference>
<dbReference type="InterPro" id="IPR050468">
    <property type="entry name" value="Cuticle_Struct_Prot"/>
</dbReference>
<keyword evidence="1 2" id="KW-0193">Cuticle</keyword>
<dbReference type="InterPro" id="IPR031311">
    <property type="entry name" value="CHIT_BIND_RR_consensus"/>
</dbReference>
<dbReference type="Proteomes" id="UP000007798">
    <property type="component" value="Unassembled WGS sequence"/>
</dbReference>
<dbReference type="InParanoid" id="B4MKA0"/>
<keyword evidence="5" id="KW-1185">Reference proteome</keyword>
<dbReference type="STRING" id="7260.B4MKA0"/>
<dbReference type="KEGG" id="dwi:6638159"/>
<accession>B4MKA0</accession>
<feature type="signal peptide" evidence="3">
    <location>
        <begin position="1"/>
        <end position="17"/>
    </location>
</feature>
<dbReference type="Pfam" id="PF00379">
    <property type="entry name" value="Chitin_bind_4"/>
    <property type="match status" value="2"/>
</dbReference>
<dbReference type="PANTHER" id="PTHR10380">
    <property type="entry name" value="CUTICLE PROTEIN"/>
    <property type="match status" value="1"/>
</dbReference>
<evidence type="ECO:0000256" key="1">
    <source>
        <dbReference type="ARBA" id="ARBA00022460"/>
    </source>
</evidence>
<dbReference type="OrthoDB" id="6436213at2759"/>
<dbReference type="HOGENOM" id="CLU_065450_6_0_1"/>
<dbReference type="eggNOG" id="ENOG502T4F0">
    <property type="taxonomic scope" value="Eukaryota"/>
</dbReference>
<sequence length="210" mass="22779">MLALLLICFVCAQGATTSRSNIISPVAIIKSQAEQQTDGSYYFAYEAADGSYRQEVGLIAGPESELDISGAYGYINDNGDHVQLPLYLCLVALCMVSSLPLDNSEKEVIPILKSETNKYEDGSYKLEYETGDGTKREEQASVINQGTDEEALEVKGSYKYINEDGQEVEVFYTAGVNGFVPYGSIINSEITAVAEAAKDLPKEVPSDLKA</sequence>
<dbReference type="EMBL" id="CH963846">
    <property type="protein sequence ID" value="EDW72539.2"/>
    <property type="molecule type" value="Genomic_DNA"/>
</dbReference>
<gene>
    <name evidence="4" type="primary">Dwil\GK20646</name>
    <name evidence="4" type="ORF">Dwil_GK20646</name>
</gene>
<dbReference type="PANTHER" id="PTHR10380:SF233">
    <property type="entry name" value="CUTICULAR PROTEIN 47EB-RELATED"/>
    <property type="match status" value="1"/>
</dbReference>
<evidence type="ECO:0000313" key="5">
    <source>
        <dbReference type="Proteomes" id="UP000007798"/>
    </source>
</evidence>
<dbReference type="FunCoup" id="B4MKA0">
    <property type="interactions" value="36"/>
</dbReference>
<dbReference type="GO" id="GO:0008010">
    <property type="term" value="F:structural constituent of chitin-based larval cuticle"/>
    <property type="evidence" value="ECO:0007669"/>
    <property type="project" value="TreeGrafter"/>
</dbReference>
<protein>
    <submittedName>
        <fullName evidence="4">Uncharacterized protein</fullName>
    </submittedName>
</protein>
<feature type="chain" id="PRO_5006457900" evidence="3">
    <location>
        <begin position="18"/>
        <end position="210"/>
    </location>
</feature>
<proteinExistence type="predicted"/>
<dbReference type="InterPro" id="IPR000618">
    <property type="entry name" value="Insect_cuticle"/>
</dbReference>
<evidence type="ECO:0000313" key="4">
    <source>
        <dbReference type="EMBL" id="EDW72539.2"/>
    </source>
</evidence>